<dbReference type="Proteomes" id="UP000198740">
    <property type="component" value="Unassembled WGS sequence"/>
</dbReference>
<evidence type="ECO:0000313" key="5">
    <source>
        <dbReference type="Proteomes" id="UP000317267"/>
    </source>
</evidence>
<dbReference type="Pfam" id="PF13503">
    <property type="entry name" value="DUF4123"/>
    <property type="match status" value="1"/>
</dbReference>
<sequence length="251" mass="28813">MKMATPTEWQEQIERVGARVGIQHVDVLLDQTAWDNCAIPAMKMLRPDVPWFSLFSGTPEEKLLEQAPLLMRLDLAQWKHKAWFEELITQCATDARLLVLISPLSFDALSRALQVLLQIKWGGQAGLLRYYDPRIFPLLMNRILTQEQRAEYLRLASYWGWLDRDEQPHWLQGNCQMHEEHVQVGSAMDLSDQQCDLIGCISEAQNLLVGGNFDHLETNQESSFATLFAFVVQANEDNYFGDLTEYVRGGL</sequence>
<dbReference type="Proteomes" id="UP000317267">
    <property type="component" value="Unassembled WGS sequence"/>
</dbReference>
<proteinExistence type="predicted"/>
<dbReference type="AlphaFoldDB" id="A0A1H1HTH5"/>
<keyword evidence="4" id="KW-1185">Reference proteome</keyword>
<organism evidence="3 5">
    <name type="scientific">Pseudomonas grimontii</name>
    <dbReference type="NCBI Taxonomy" id="129847"/>
    <lineage>
        <taxon>Bacteria</taxon>
        <taxon>Pseudomonadati</taxon>
        <taxon>Pseudomonadota</taxon>
        <taxon>Gammaproteobacteria</taxon>
        <taxon>Pseudomonadales</taxon>
        <taxon>Pseudomonadaceae</taxon>
        <taxon>Pseudomonas</taxon>
    </lineage>
</organism>
<accession>A0A1H1HTH5</accession>
<evidence type="ECO:0000313" key="3">
    <source>
        <dbReference type="EMBL" id="TWR66151.1"/>
    </source>
</evidence>
<reference evidence="3 5" key="2">
    <citation type="submission" date="2019-06" db="EMBL/GenBank/DDBJ databases">
        <title>Pseudomonas bimorpha sp. nov. isolated from bovine raw milk and skim milk concentrate.</title>
        <authorList>
            <person name="Hofmann K."/>
            <person name="Huptas C."/>
            <person name="Doll E."/>
            <person name="Scherer S."/>
            <person name="Wenning M."/>
        </authorList>
    </citation>
    <scope>NUCLEOTIDE SEQUENCE [LARGE SCALE GENOMIC DNA]</scope>
    <source>
        <strain evidence="3 5">DSM 17515</strain>
    </source>
</reference>
<reference evidence="2 4" key="1">
    <citation type="submission" date="2016-10" db="EMBL/GenBank/DDBJ databases">
        <authorList>
            <person name="Varghese N."/>
            <person name="Submissions S."/>
        </authorList>
    </citation>
    <scope>NUCLEOTIDE SEQUENCE [LARGE SCALE GENOMIC DNA]</scope>
    <source>
        <strain evidence="2 4">BS2976</strain>
    </source>
</reference>
<gene>
    <name evidence="3" type="ORF">FIV39_13160</name>
    <name evidence="2" type="ORF">SAMN04490186_4715</name>
</gene>
<evidence type="ECO:0000259" key="1">
    <source>
        <dbReference type="Pfam" id="PF13503"/>
    </source>
</evidence>
<comment type="caution">
    <text evidence="3">The sequence shown here is derived from an EMBL/GenBank/DDBJ whole genome shotgun (WGS) entry which is preliminary data.</text>
</comment>
<evidence type="ECO:0000313" key="4">
    <source>
        <dbReference type="Proteomes" id="UP000198740"/>
    </source>
</evidence>
<dbReference type="EMBL" id="FNKM01000002">
    <property type="protein sequence ID" value="SDR28346.1"/>
    <property type="molecule type" value="Genomic_DNA"/>
</dbReference>
<dbReference type="InterPro" id="IPR025391">
    <property type="entry name" value="DUF4123"/>
</dbReference>
<protein>
    <submittedName>
        <fullName evidence="3">DUF4123 domain-containing protein</fullName>
    </submittedName>
</protein>
<dbReference type="OrthoDB" id="6981030at2"/>
<dbReference type="EMBL" id="VFES01000007">
    <property type="protein sequence ID" value="TWR66151.1"/>
    <property type="molecule type" value="Genomic_DNA"/>
</dbReference>
<evidence type="ECO:0000313" key="2">
    <source>
        <dbReference type="EMBL" id="SDR28346.1"/>
    </source>
</evidence>
<feature type="domain" description="DUF4123" evidence="1">
    <location>
        <begin position="28"/>
        <end position="150"/>
    </location>
</feature>
<dbReference type="RefSeq" id="WP_090405552.1">
    <property type="nucleotide sequence ID" value="NZ_FNKM01000002.1"/>
</dbReference>
<name>A0A1H1HTH5_9PSED</name>